<sequence>MGAVINYAVKSGLVIARNRCRRMLRVYTLGELMADRAKKPPPREPTDLDLLTMAEVKIPHMLENIAVARRALELEKQYGGLEDIEIYRAHSEGRLMHIRLGSYTQPITSMAAIQCRVVLEFLGLGTSKKEPCRLAARASRESGDIGIEDFANVRGEPLERMTPEEALKLVPNPVRAELAWVTTIHFANQRLAHATDDYRLGGRSVRPHLYNAFRTVPMLAQQAFEERRGSLVGRAVYSAPERR</sequence>
<name>A0A1B4FUD4_9BURK</name>
<evidence type="ECO:0000313" key="1">
    <source>
        <dbReference type="EMBL" id="AOJ07295.1"/>
    </source>
</evidence>
<evidence type="ECO:0000313" key="2">
    <source>
        <dbReference type="Proteomes" id="UP000067711"/>
    </source>
</evidence>
<dbReference type="EMBL" id="CP013388">
    <property type="protein sequence ID" value="AOJ07295.1"/>
    <property type="molecule type" value="Genomic_DNA"/>
</dbReference>
<dbReference type="Proteomes" id="UP000067711">
    <property type="component" value="Chromosome 2"/>
</dbReference>
<organism evidence="1 2">
    <name type="scientific">Burkholderia mayonis</name>
    <dbReference type="NCBI Taxonomy" id="1385591"/>
    <lineage>
        <taxon>Bacteria</taxon>
        <taxon>Pseudomonadati</taxon>
        <taxon>Pseudomonadota</taxon>
        <taxon>Betaproteobacteria</taxon>
        <taxon>Burkholderiales</taxon>
        <taxon>Burkholderiaceae</taxon>
        <taxon>Burkholderia</taxon>
        <taxon>pseudomallei group</taxon>
    </lineage>
</organism>
<reference evidence="1 2" key="1">
    <citation type="submission" date="2015-12" db="EMBL/GenBank/DDBJ databases">
        <title>Diversity of Burkholderia near neighbor genomes.</title>
        <authorList>
            <person name="Sahl J."/>
            <person name="Wagner D."/>
            <person name="Keim P."/>
        </authorList>
    </citation>
    <scope>NUCLEOTIDE SEQUENCE [LARGE SCALE GENOMIC DNA]</scope>
    <source>
        <strain evidence="1 2">BDU8</strain>
    </source>
</reference>
<dbReference type="AlphaFoldDB" id="A0A1B4FUD4"/>
<accession>A0A1B4FUD4</accession>
<proteinExistence type="predicted"/>
<protein>
    <submittedName>
        <fullName evidence="1">Uncharacterized protein</fullName>
    </submittedName>
</protein>
<gene>
    <name evidence="1" type="ORF">WS71_08225</name>
</gene>